<dbReference type="SUPFAM" id="SSF75169">
    <property type="entry name" value="DsrEFH-like"/>
    <property type="match status" value="1"/>
</dbReference>
<dbReference type="Proteomes" id="UP000265431">
    <property type="component" value="Unassembled WGS sequence"/>
</dbReference>
<keyword evidence="2" id="KW-1185">Reference proteome</keyword>
<dbReference type="Pfam" id="PF02635">
    <property type="entry name" value="DsrE"/>
    <property type="match status" value="1"/>
</dbReference>
<dbReference type="PANTHER" id="PTHR37691:SF1">
    <property type="entry name" value="BLR3518 PROTEIN"/>
    <property type="match status" value="1"/>
</dbReference>
<dbReference type="Gene3D" id="3.40.1260.10">
    <property type="entry name" value="DsrEFH-like"/>
    <property type="match status" value="1"/>
</dbReference>
<dbReference type="PANTHER" id="PTHR37691">
    <property type="entry name" value="BLR3518 PROTEIN"/>
    <property type="match status" value="1"/>
</dbReference>
<evidence type="ECO:0000313" key="2">
    <source>
        <dbReference type="Proteomes" id="UP000265431"/>
    </source>
</evidence>
<evidence type="ECO:0000313" key="1">
    <source>
        <dbReference type="EMBL" id="RIJ22321.1"/>
    </source>
</evidence>
<reference evidence="1 2" key="1">
    <citation type="submission" date="2018-08" db="EMBL/GenBank/DDBJ databases">
        <title>Henriciella mobilis sp. nov., isolated from seawater.</title>
        <authorList>
            <person name="Cheng H."/>
            <person name="Wu Y.-H."/>
            <person name="Xu X.-W."/>
            <person name="Guo L.-L."/>
        </authorList>
    </citation>
    <scope>NUCLEOTIDE SEQUENCE [LARGE SCALE GENOMIC DNA]</scope>
    <source>
        <strain evidence="1 2">CCUG66934</strain>
    </source>
</reference>
<dbReference type="InterPro" id="IPR003787">
    <property type="entry name" value="Sulphur_relay_DsrE/F-like"/>
</dbReference>
<proteinExistence type="predicted"/>
<sequence>MMEAAHGHTVPAKLIIADFYPSRGTAIMKLNPMLAAAALFAPGVIAHAQTLPEAFTPGPVIEEFGPSAQVEGMIPLAEDIELKVAFDIADTEERGGVNRQFETVARFLNMHARAGVDRDAIKPAIVVHGGAAQYLVQPGPTEDATDTFRLVFALLQADVPIYLCGQTAAARGLTKDDLIPGVELSLSAMTAHAQLALDGYSLNPF</sequence>
<dbReference type="InterPro" id="IPR027396">
    <property type="entry name" value="DsrEFH-like"/>
</dbReference>
<accession>A0A399QV46</accession>
<dbReference type="EMBL" id="QWGB01000007">
    <property type="protein sequence ID" value="RIJ22321.1"/>
    <property type="molecule type" value="Genomic_DNA"/>
</dbReference>
<protein>
    <submittedName>
        <fullName evidence="1">Uncharacterized protein</fullName>
    </submittedName>
</protein>
<dbReference type="AlphaFoldDB" id="A0A399QV46"/>
<gene>
    <name evidence="1" type="ORF">D1224_12260</name>
</gene>
<name>A0A399QV46_9PROT</name>
<organism evidence="1 2">
    <name type="scientific">Henriciella barbarensis</name>
    <dbReference type="NCBI Taxonomy" id="86342"/>
    <lineage>
        <taxon>Bacteria</taxon>
        <taxon>Pseudomonadati</taxon>
        <taxon>Pseudomonadota</taxon>
        <taxon>Alphaproteobacteria</taxon>
        <taxon>Hyphomonadales</taxon>
        <taxon>Hyphomonadaceae</taxon>
        <taxon>Henriciella</taxon>
    </lineage>
</organism>
<dbReference type="OrthoDB" id="7206705at2"/>
<comment type="caution">
    <text evidence="1">The sequence shown here is derived from an EMBL/GenBank/DDBJ whole genome shotgun (WGS) entry which is preliminary data.</text>
</comment>